<evidence type="ECO:0000256" key="1">
    <source>
        <dbReference type="HAMAP-Rule" id="MF_00122"/>
    </source>
</evidence>
<dbReference type="GO" id="GO:0016740">
    <property type="term" value="F:transferase activity"/>
    <property type="evidence" value="ECO:0007669"/>
    <property type="project" value="UniProtKB-KW"/>
</dbReference>
<comment type="catalytic activity">
    <reaction evidence="1">
        <text>L-aspartyl-tRNA(Asn) + L-glutamine + ATP + H2O = L-asparaginyl-tRNA(Asn) + L-glutamate + ADP + phosphate + 2 H(+)</text>
        <dbReference type="Rhea" id="RHEA:14513"/>
        <dbReference type="Rhea" id="RHEA-COMP:9674"/>
        <dbReference type="Rhea" id="RHEA-COMP:9677"/>
        <dbReference type="ChEBI" id="CHEBI:15377"/>
        <dbReference type="ChEBI" id="CHEBI:15378"/>
        <dbReference type="ChEBI" id="CHEBI:29985"/>
        <dbReference type="ChEBI" id="CHEBI:30616"/>
        <dbReference type="ChEBI" id="CHEBI:43474"/>
        <dbReference type="ChEBI" id="CHEBI:58359"/>
        <dbReference type="ChEBI" id="CHEBI:78515"/>
        <dbReference type="ChEBI" id="CHEBI:78516"/>
        <dbReference type="ChEBI" id="CHEBI:456216"/>
    </reaction>
</comment>
<dbReference type="PANTHER" id="PTHR15004:SF0">
    <property type="entry name" value="GLUTAMYL-TRNA(GLN) AMIDOTRANSFERASE SUBUNIT C, MITOCHONDRIAL"/>
    <property type="match status" value="1"/>
</dbReference>
<dbReference type="HOGENOM" id="CLU_105899_6_1_0"/>
<dbReference type="GO" id="GO:0050567">
    <property type="term" value="F:glutaminyl-tRNA synthase (glutamine-hydrolyzing) activity"/>
    <property type="evidence" value="ECO:0007669"/>
    <property type="project" value="UniProtKB-UniRule"/>
</dbReference>
<dbReference type="EMBL" id="CM001022">
    <property type="protein sequence ID" value="EFQ23992.1"/>
    <property type="molecule type" value="Genomic_DNA"/>
</dbReference>
<dbReference type="GO" id="GO:0006450">
    <property type="term" value="P:regulation of translational fidelity"/>
    <property type="evidence" value="ECO:0007669"/>
    <property type="project" value="InterPro"/>
</dbReference>
<dbReference type="eggNOG" id="COG0721">
    <property type="taxonomic scope" value="Bacteria"/>
</dbReference>
<sequence>MKVNEAEVRHVASLAKIRVEEREIGPLVEHFRRIGEHFLKLESLDVQDTDPFGLLEDAPAPLREDEVRNWEGREAVLEGAPRREGDFFRVPRIGGGAA</sequence>
<comment type="catalytic activity">
    <reaction evidence="1">
        <text>L-glutamyl-tRNA(Gln) + L-glutamine + ATP + H2O = L-glutaminyl-tRNA(Gln) + L-glutamate + ADP + phosphate + H(+)</text>
        <dbReference type="Rhea" id="RHEA:17521"/>
        <dbReference type="Rhea" id="RHEA-COMP:9681"/>
        <dbReference type="Rhea" id="RHEA-COMP:9684"/>
        <dbReference type="ChEBI" id="CHEBI:15377"/>
        <dbReference type="ChEBI" id="CHEBI:15378"/>
        <dbReference type="ChEBI" id="CHEBI:29985"/>
        <dbReference type="ChEBI" id="CHEBI:30616"/>
        <dbReference type="ChEBI" id="CHEBI:43474"/>
        <dbReference type="ChEBI" id="CHEBI:58359"/>
        <dbReference type="ChEBI" id="CHEBI:78520"/>
        <dbReference type="ChEBI" id="CHEBI:78521"/>
        <dbReference type="ChEBI" id="CHEBI:456216"/>
    </reaction>
</comment>
<dbReference type="EC" id="6.3.5.-" evidence="1"/>
<dbReference type="STRING" id="584708.Apau_1573"/>
<dbReference type="InterPro" id="IPR036113">
    <property type="entry name" value="Asp/Glu-ADT_sf_sub_c"/>
</dbReference>
<keyword evidence="2" id="KW-0808">Transferase</keyword>
<dbReference type="HAMAP" id="MF_00122">
    <property type="entry name" value="GatC"/>
    <property type="match status" value="1"/>
</dbReference>
<protein>
    <recommendedName>
        <fullName evidence="1">Aspartyl/glutamyl-tRNA(Asn/Gln) amidotransferase subunit C</fullName>
        <shortName evidence="1">Asp/Glu-ADT subunit C</shortName>
        <ecNumber evidence="1">6.3.5.-</ecNumber>
    </recommendedName>
</protein>
<dbReference type="InterPro" id="IPR003837">
    <property type="entry name" value="GatC"/>
</dbReference>
<proteinExistence type="inferred from homology"/>
<dbReference type="AlphaFoldDB" id="E3CUH6"/>
<dbReference type="PANTHER" id="PTHR15004">
    <property type="entry name" value="GLUTAMYL-TRNA(GLN) AMIDOTRANSFERASE SUBUNIT C, MITOCHONDRIAL"/>
    <property type="match status" value="1"/>
</dbReference>
<dbReference type="GO" id="GO:0050566">
    <property type="term" value="F:asparaginyl-tRNA synthase (glutamine-hydrolyzing) activity"/>
    <property type="evidence" value="ECO:0007669"/>
    <property type="project" value="RHEA"/>
</dbReference>
<organism evidence="2 3">
    <name type="scientific">Aminomonas paucivorans DSM 12260</name>
    <dbReference type="NCBI Taxonomy" id="584708"/>
    <lineage>
        <taxon>Bacteria</taxon>
        <taxon>Thermotogati</taxon>
        <taxon>Synergistota</taxon>
        <taxon>Synergistia</taxon>
        <taxon>Synergistales</taxon>
        <taxon>Synergistaceae</taxon>
        <taxon>Aminomonas</taxon>
    </lineage>
</organism>
<dbReference type="Gene3D" id="1.10.20.60">
    <property type="entry name" value="Glu-tRNAGln amidotransferase C subunit, N-terminal domain"/>
    <property type="match status" value="1"/>
</dbReference>
<evidence type="ECO:0000313" key="2">
    <source>
        <dbReference type="EMBL" id="EFQ23992.1"/>
    </source>
</evidence>
<dbReference type="Proteomes" id="UP000005096">
    <property type="component" value="Chromosome"/>
</dbReference>
<dbReference type="RefSeq" id="WP_006301202.1">
    <property type="nucleotide sequence ID" value="NZ_CM001022.1"/>
</dbReference>
<keyword evidence="1" id="KW-0067">ATP-binding</keyword>
<dbReference type="GO" id="GO:0006412">
    <property type="term" value="P:translation"/>
    <property type="evidence" value="ECO:0007669"/>
    <property type="project" value="UniProtKB-UniRule"/>
</dbReference>
<dbReference type="PaxDb" id="584708-Apau_1573"/>
<comment type="function">
    <text evidence="1">Allows the formation of correctly charged Asn-tRNA(Asn) or Gln-tRNA(Gln) through the transamidation of misacylated Asp-tRNA(Asn) or Glu-tRNA(Gln) in organisms which lack either or both of asparaginyl-tRNA or glutaminyl-tRNA synthetases. The reaction takes place in the presence of glutamine and ATP through an activated phospho-Asp-tRNA(Asn) or phospho-Glu-tRNA(Gln).</text>
</comment>
<dbReference type="SUPFAM" id="SSF141000">
    <property type="entry name" value="Glu-tRNAGln amidotransferase C subunit"/>
    <property type="match status" value="1"/>
</dbReference>
<dbReference type="GO" id="GO:0070681">
    <property type="term" value="P:glutaminyl-tRNAGln biosynthesis via transamidation"/>
    <property type="evidence" value="ECO:0007669"/>
    <property type="project" value="TreeGrafter"/>
</dbReference>
<keyword evidence="1" id="KW-0648">Protein biosynthesis</keyword>
<reference evidence="2 3" key="1">
    <citation type="journal article" date="2010" name="Stand. Genomic Sci.">
        <title>Non-contiguous finished genome sequence of Aminomonas paucivorans type strain (GLU-3).</title>
        <authorList>
            <person name="Pitluck S."/>
            <person name="Yasawong M."/>
            <person name="Held B."/>
            <person name="Lapidus A."/>
            <person name="Nolan M."/>
            <person name="Copeland A."/>
            <person name="Lucas S."/>
            <person name="Del Rio T.G."/>
            <person name="Tice H."/>
            <person name="Cheng J.F."/>
            <person name="Chertkov O."/>
            <person name="Goodwin L."/>
            <person name="Tapia R."/>
            <person name="Han C."/>
            <person name="Liolios K."/>
            <person name="Ivanova N."/>
            <person name="Mavromatis K."/>
            <person name="Ovchinnikova G."/>
            <person name="Pati A."/>
            <person name="Chen A."/>
            <person name="Palaniappan K."/>
            <person name="Land M."/>
            <person name="Hauser L."/>
            <person name="Chang Y.J."/>
            <person name="Jeffries C.D."/>
            <person name="Pukall R."/>
            <person name="Spring S."/>
            <person name="Rohde M."/>
            <person name="Sikorski J."/>
            <person name="Goker M."/>
            <person name="Woyke T."/>
            <person name="Bristow J."/>
            <person name="Eisen J.A."/>
            <person name="Markowitz V."/>
            <person name="Hugenholtz P."/>
            <person name="Kyrpides N.C."/>
            <person name="Klenk H.P."/>
        </authorList>
    </citation>
    <scope>NUCLEOTIDE SEQUENCE [LARGE SCALE GENOMIC DNA]</scope>
    <source>
        <strain evidence="2 3">DSM 12260</strain>
    </source>
</reference>
<accession>E3CUH6</accession>
<name>E3CUH6_9BACT</name>
<gene>
    <name evidence="1" type="primary">gatC</name>
    <name evidence="2" type="ORF">Apau_1573</name>
</gene>
<comment type="similarity">
    <text evidence="1">Belongs to the GatC family.</text>
</comment>
<comment type="subunit">
    <text evidence="1">Heterotrimer of A, B and C subunits.</text>
</comment>
<evidence type="ECO:0000313" key="3">
    <source>
        <dbReference type="Proteomes" id="UP000005096"/>
    </source>
</evidence>
<dbReference type="GO" id="GO:0005524">
    <property type="term" value="F:ATP binding"/>
    <property type="evidence" value="ECO:0007669"/>
    <property type="project" value="UniProtKB-KW"/>
</dbReference>
<dbReference type="NCBIfam" id="TIGR00135">
    <property type="entry name" value="gatC"/>
    <property type="match status" value="1"/>
</dbReference>
<keyword evidence="1" id="KW-0436">Ligase</keyword>
<keyword evidence="1" id="KW-0547">Nucleotide-binding</keyword>
<dbReference type="Pfam" id="PF02686">
    <property type="entry name" value="GatC"/>
    <property type="match status" value="1"/>
</dbReference>
<keyword evidence="3" id="KW-1185">Reference proteome</keyword>